<evidence type="ECO:0000313" key="3">
    <source>
        <dbReference type="EMBL" id="TQM02189.1"/>
    </source>
</evidence>
<feature type="transmembrane region" description="Helical" evidence="2">
    <location>
        <begin position="288"/>
        <end position="307"/>
    </location>
</feature>
<dbReference type="OrthoDB" id="4569735at2"/>
<keyword evidence="2" id="KW-1133">Transmembrane helix</keyword>
<organism evidence="3 4">
    <name type="scientific">Pseudonocardia kunmingensis</name>
    <dbReference type="NCBI Taxonomy" id="630975"/>
    <lineage>
        <taxon>Bacteria</taxon>
        <taxon>Bacillati</taxon>
        <taxon>Actinomycetota</taxon>
        <taxon>Actinomycetes</taxon>
        <taxon>Pseudonocardiales</taxon>
        <taxon>Pseudonocardiaceae</taxon>
        <taxon>Pseudonocardia</taxon>
    </lineage>
</organism>
<sequence>MATAGVAVPRRSPALRHGLATSALVLLVCALLAVVAGTAFTSAAHRLDAATARTFGTVTAADGDGAQLRWTPAGSAERTDTLELAGPAPPAGTRTEVAYDPAAPDRPLIPGAAVLAAADRSLGTLFLSAATALVVLTACGWQLASRRRAMTRVARTVPVRRVQVQTGLLTRSWLETDTVPRRFIPVHFDPVLVTLPSPTTVRLHGNPLDHRLVTVEINGHVLHPSGPVRAVEPRGRRTDNPAQPDESTRQRAALLAARSRQWRADLPMLVPAPVIALLWTYVDGGGLSTWLSATALLGALGLWLAALRGSDPSSHRTY</sequence>
<gene>
    <name evidence="3" type="ORF">FB558_8054</name>
</gene>
<dbReference type="AlphaFoldDB" id="A0A543CYN3"/>
<dbReference type="RefSeq" id="WP_142063866.1">
    <property type="nucleotide sequence ID" value="NZ_VFPA01000007.1"/>
</dbReference>
<evidence type="ECO:0000256" key="1">
    <source>
        <dbReference type="SAM" id="MobiDB-lite"/>
    </source>
</evidence>
<evidence type="ECO:0000256" key="2">
    <source>
        <dbReference type="SAM" id="Phobius"/>
    </source>
</evidence>
<proteinExistence type="predicted"/>
<evidence type="ECO:0000313" key="4">
    <source>
        <dbReference type="Proteomes" id="UP000315677"/>
    </source>
</evidence>
<comment type="caution">
    <text evidence="3">The sequence shown here is derived from an EMBL/GenBank/DDBJ whole genome shotgun (WGS) entry which is preliminary data.</text>
</comment>
<name>A0A543CYN3_9PSEU</name>
<keyword evidence="2" id="KW-0472">Membrane</keyword>
<dbReference type="EMBL" id="VFPA01000007">
    <property type="protein sequence ID" value="TQM02189.1"/>
    <property type="molecule type" value="Genomic_DNA"/>
</dbReference>
<dbReference type="Proteomes" id="UP000315677">
    <property type="component" value="Unassembled WGS sequence"/>
</dbReference>
<reference evidence="3 4" key="1">
    <citation type="submission" date="2019-06" db="EMBL/GenBank/DDBJ databases">
        <title>Sequencing the genomes of 1000 actinobacteria strains.</title>
        <authorList>
            <person name="Klenk H.-P."/>
        </authorList>
    </citation>
    <scope>NUCLEOTIDE SEQUENCE [LARGE SCALE GENOMIC DNA]</scope>
    <source>
        <strain evidence="3 4">DSM 45301</strain>
    </source>
</reference>
<feature type="transmembrane region" description="Helical" evidence="2">
    <location>
        <begin position="125"/>
        <end position="144"/>
    </location>
</feature>
<feature type="transmembrane region" description="Helical" evidence="2">
    <location>
        <begin position="19"/>
        <end position="40"/>
    </location>
</feature>
<keyword evidence="4" id="KW-1185">Reference proteome</keyword>
<keyword evidence="2" id="KW-0812">Transmembrane</keyword>
<feature type="region of interest" description="Disordered" evidence="1">
    <location>
        <begin position="225"/>
        <end position="249"/>
    </location>
</feature>
<protein>
    <recommendedName>
        <fullName evidence="5">DUF3592 domain-containing protein</fullName>
    </recommendedName>
</protein>
<accession>A0A543CYN3</accession>
<evidence type="ECO:0008006" key="5">
    <source>
        <dbReference type="Google" id="ProtNLM"/>
    </source>
</evidence>